<dbReference type="Gene3D" id="2.60.40.10">
    <property type="entry name" value="Immunoglobulins"/>
    <property type="match status" value="1"/>
</dbReference>
<reference evidence="4" key="2">
    <citation type="submission" date="2025-08" db="UniProtKB">
        <authorList>
            <consortium name="Ensembl"/>
        </authorList>
    </citation>
    <scope>IDENTIFICATION</scope>
</reference>
<accession>A0A8D3DCS7</accession>
<gene>
    <name evidence="4" type="primary">LOC118317335</name>
</gene>
<proteinExistence type="predicted"/>
<dbReference type="InterPro" id="IPR003599">
    <property type="entry name" value="Ig_sub"/>
</dbReference>
<keyword evidence="1" id="KW-1133">Transmembrane helix</keyword>
<feature type="domain" description="Ig-like" evidence="3">
    <location>
        <begin position="25"/>
        <end position="118"/>
    </location>
</feature>
<dbReference type="InterPro" id="IPR013106">
    <property type="entry name" value="Ig_V-set"/>
</dbReference>
<evidence type="ECO:0000256" key="1">
    <source>
        <dbReference type="SAM" id="Phobius"/>
    </source>
</evidence>
<feature type="transmembrane region" description="Helical" evidence="1">
    <location>
        <begin position="145"/>
        <end position="165"/>
    </location>
</feature>
<organism evidence="4 5">
    <name type="scientific">Scophthalmus maximus</name>
    <name type="common">Turbot</name>
    <name type="synonym">Psetta maxima</name>
    <dbReference type="NCBI Taxonomy" id="52904"/>
    <lineage>
        <taxon>Eukaryota</taxon>
        <taxon>Metazoa</taxon>
        <taxon>Chordata</taxon>
        <taxon>Craniata</taxon>
        <taxon>Vertebrata</taxon>
        <taxon>Euteleostomi</taxon>
        <taxon>Actinopterygii</taxon>
        <taxon>Neopterygii</taxon>
        <taxon>Teleostei</taxon>
        <taxon>Neoteleostei</taxon>
        <taxon>Acanthomorphata</taxon>
        <taxon>Carangaria</taxon>
        <taxon>Pleuronectiformes</taxon>
        <taxon>Pleuronectoidei</taxon>
        <taxon>Scophthalmidae</taxon>
        <taxon>Scophthalmus</taxon>
    </lineage>
</organism>
<dbReference type="AlphaFoldDB" id="A0A8D3DCS7"/>
<dbReference type="InterPro" id="IPR007110">
    <property type="entry name" value="Ig-like_dom"/>
</dbReference>
<keyword evidence="2" id="KW-0732">Signal</keyword>
<dbReference type="PROSITE" id="PS50835">
    <property type="entry name" value="IG_LIKE"/>
    <property type="match status" value="1"/>
</dbReference>
<dbReference type="Proteomes" id="UP000694558">
    <property type="component" value="Chromosome 11"/>
</dbReference>
<dbReference type="InterPro" id="IPR036179">
    <property type="entry name" value="Ig-like_dom_sf"/>
</dbReference>
<name>A0A8D3DCS7_SCOMX</name>
<dbReference type="Ensembl" id="ENSSMAT00000060758.1">
    <property type="protein sequence ID" value="ENSSMAP00000057336.1"/>
    <property type="gene ID" value="ENSSMAG00000033287.1"/>
</dbReference>
<protein>
    <submittedName>
        <fullName evidence="4">Solute carrier family 13 member 3</fullName>
    </submittedName>
</protein>
<evidence type="ECO:0000259" key="3">
    <source>
        <dbReference type="PROSITE" id="PS50835"/>
    </source>
</evidence>
<keyword evidence="1" id="KW-0472">Membrane</keyword>
<feature type="signal peptide" evidence="2">
    <location>
        <begin position="1"/>
        <end position="18"/>
    </location>
</feature>
<reference evidence="4" key="1">
    <citation type="submission" date="2023-05" db="EMBL/GenBank/DDBJ databases">
        <title>High-quality long-read genome of Scophthalmus maximus.</title>
        <authorList>
            <person name="Lien S."/>
            <person name="Martinez P."/>
        </authorList>
    </citation>
    <scope>NUCLEOTIDE SEQUENCE [LARGE SCALE GENOMIC DNA]</scope>
</reference>
<dbReference type="InterPro" id="IPR013783">
    <property type="entry name" value="Ig-like_fold"/>
</dbReference>
<evidence type="ECO:0000256" key="2">
    <source>
        <dbReference type="SAM" id="SignalP"/>
    </source>
</evidence>
<evidence type="ECO:0000313" key="5">
    <source>
        <dbReference type="Proteomes" id="UP000694558"/>
    </source>
</evidence>
<evidence type="ECO:0000313" key="4">
    <source>
        <dbReference type="Ensembl" id="ENSSMAP00000057336.1"/>
    </source>
</evidence>
<keyword evidence="1" id="KW-0812">Transmembrane</keyword>
<dbReference type="PANTHER" id="PTHR15193">
    <property type="entry name" value="CD83 ANTIGEN"/>
    <property type="match status" value="1"/>
</dbReference>
<feature type="transmembrane region" description="Helical" evidence="1">
    <location>
        <begin position="172"/>
        <end position="196"/>
    </location>
</feature>
<dbReference type="SMART" id="SM00409">
    <property type="entry name" value="IG"/>
    <property type="match status" value="1"/>
</dbReference>
<dbReference type="Pfam" id="PF07686">
    <property type="entry name" value="V-set"/>
    <property type="match status" value="1"/>
</dbReference>
<dbReference type="SUPFAM" id="SSF48726">
    <property type="entry name" value="Immunoglobulin"/>
    <property type="match status" value="1"/>
</dbReference>
<feature type="chain" id="PRO_5034122451" evidence="2">
    <location>
        <begin position="19"/>
        <end position="257"/>
    </location>
</feature>
<dbReference type="PANTHER" id="PTHR15193:SF2">
    <property type="match status" value="1"/>
</dbReference>
<sequence length="257" mass="28689">MLQTVFFIKLLLLRYAAQSQVADCNQDVSLECPYDDIDGRDFLSVTWYKLNNEQRIGIIRRKKGSNETQPYNFTRPAKFGEKYSLLLPGVTPEDSGSYDCSISAKIGGKNLNQQINLTINECVTQAEQFNATLPSHVKDVKVLPVMWSILGYVAVGLVKVLLSLISIWEGRCLYVVVLMAMFWCTEALPLAVTAMLPWARYGVVYRGVGPASQDSPEGPQHCRSKTSLAHTGNDDDFILPVHVAQQHCHNSHDASYC</sequence>
<dbReference type="GeneTree" id="ENSGT01030000234550"/>